<sequence>MNRVNILSHHKCATSWLRVYLEEFCSINSIPLSASHLSHIFNDNPNGIDILTNSSYDFIKDKMDDGIHIIRNPLDIIVSAYHSHKKTHSVDGWPELARQREIINEVSEEEGYYLTLAFLERDDFYNGAVGPLHGLRHWNYDDHRFLTIKMEDLVKNPNGIIESYLKEKLQFNHSVRSEKYTFSSFSGRTIGNIDESSHYRSGKENQYIGTLPAGVIKYIRCHYKTILEKFYPYSLLN</sequence>
<proteinExistence type="predicted"/>
<dbReference type="Gene3D" id="3.40.50.300">
    <property type="entry name" value="P-loop containing nucleotide triphosphate hydrolases"/>
    <property type="match status" value="1"/>
</dbReference>
<dbReference type="SUPFAM" id="SSF52540">
    <property type="entry name" value="P-loop containing nucleoside triphosphate hydrolases"/>
    <property type="match status" value="1"/>
</dbReference>
<evidence type="ECO:0000259" key="1">
    <source>
        <dbReference type="Pfam" id="PF00685"/>
    </source>
</evidence>
<accession>C6C409</accession>
<evidence type="ECO:0000313" key="2">
    <source>
        <dbReference type="EMBL" id="ACS87336.1"/>
    </source>
</evidence>
<dbReference type="AlphaFoldDB" id="C6C409"/>
<dbReference type="KEGG" id="dda:Dd703_3578"/>
<dbReference type="STRING" id="579405.Dd703_3578"/>
<protein>
    <recommendedName>
        <fullName evidence="1">Sulfotransferase domain-containing protein</fullName>
    </recommendedName>
</protein>
<organism evidence="2 3">
    <name type="scientific">Musicola paradisiaca (strain Ech703)</name>
    <name type="common">Dickeya paradisiaca</name>
    <name type="synonym">Dickeya dadantii</name>
    <dbReference type="NCBI Taxonomy" id="579405"/>
    <lineage>
        <taxon>Bacteria</taxon>
        <taxon>Pseudomonadati</taxon>
        <taxon>Pseudomonadota</taxon>
        <taxon>Gammaproteobacteria</taxon>
        <taxon>Enterobacterales</taxon>
        <taxon>Pectobacteriaceae</taxon>
        <taxon>Musicola</taxon>
    </lineage>
</organism>
<dbReference type="Pfam" id="PF00685">
    <property type="entry name" value="Sulfotransfer_1"/>
    <property type="match status" value="1"/>
</dbReference>
<dbReference type="InterPro" id="IPR000863">
    <property type="entry name" value="Sulfotransferase_dom"/>
</dbReference>
<dbReference type="HOGENOM" id="CLU_1169200_0_0_6"/>
<dbReference type="GO" id="GO:0008146">
    <property type="term" value="F:sulfotransferase activity"/>
    <property type="evidence" value="ECO:0007669"/>
    <property type="project" value="InterPro"/>
</dbReference>
<reference evidence="2" key="1">
    <citation type="submission" date="2009-06" db="EMBL/GenBank/DDBJ databases">
        <title>Complete sequence of Dickeya dadantii Ech703.</title>
        <authorList>
            <consortium name="US DOE Joint Genome Institute"/>
            <person name="Lucas S."/>
            <person name="Copeland A."/>
            <person name="Lapidus A."/>
            <person name="Glavina del Rio T."/>
            <person name="Dalin E."/>
            <person name="Tice H."/>
            <person name="Bruce D."/>
            <person name="Goodwin L."/>
            <person name="Pitluck S."/>
            <person name="Chertkov O."/>
            <person name="Brettin T."/>
            <person name="Detter J.C."/>
            <person name="Han C."/>
            <person name="Larimer F."/>
            <person name="Land M."/>
            <person name="Hauser L."/>
            <person name="Kyrpides N."/>
            <person name="Mikhailova N."/>
            <person name="Balakrishnan V."/>
            <person name="Glasner J."/>
            <person name="Perna N.T."/>
        </authorList>
    </citation>
    <scope>NUCLEOTIDE SEQUENCE [LARGE SCALE GENOMIC DNA]</scope>
    <source>
        <strain evidence="2">Ech703</strain>
    </source>
</reference>
<feature type="domain" description="Sulfotransferase" evidence="1">
    <location>
        <begin position="67"/>
        <end position="224"/>
    </location>
</feature>
<gene>
    <name evidence="2" type="ordered locus">Dd703_3578</name>
</gene>
<evidence type="ECO:0000313" key="3">
    <source>
        <dbReference type="Proteomes" id="UP000002734"/>
    </source>
</evidence>
<dbReference type="Proteomes" id="UP000002734">
    <property type="component" value="Chromosome"/>
</dbReference>
<keyword evidence="3" id="KW-1185">Reference proteome</keyword>
<dbReference type="EMBL" id="CP001654">
    <property type="protein sequence ID" value="ACS87336.1"/>
    <property type="molecule type" value="Genomic_DNA"/>
</dbReference>
<dbReference type="InterPro" id="IPR027417">
    <property type="entry name" value="P-loop_NTPase"/>
</dbReference>
<name>C6C409_MUSP7</name>